<dbReference type="PANTHER" id="PTHR21248:SF11">
    <property type="entry name" value="PLD PHOSPHODIESTERASE DOMAIN-CONTAINING PROTEIN"/>
    <property type="match status" value="1"/>
</dbReference>
<evidence type="ECO:0000259" key="2">
    <source>
        <dbReference type="PROSITE" id="PS50035"/>
    </source>
</evidence>
<feature type="domain" description="PLD phosphodiesterase" evidence="2">
    <location>
        <begin position="417"/>
        <end position="439"/>
    </location>
</feature>
<feature type="domain" description="PLD phosphodiesterase" evidence="2">
    <location>
        <begin position="171"/>
        <end position="198"/>
    </location>
</feature>
<dbReference type="InterPro" id="IPR001736">
    <property type="entry name" value="PLipase_D/transphosphatidylase"/>
</dbReference>
<reference evidence="3" key="1">
    <citation type="journal article" date="2020" name="Stud. Mycol.">
        <title>101 Dothideomycetes genomes: a test case for predicting lifestyles and emergence of pathogens.</title>
        <authorList>
            <person name="Haridas S."/>
            <person name="Albert R."/>
            <person name="Binder M."/>
            <person name="Bloem J."/>
            <person name="Labutti K."/>
            <person name="Salamov A."/>
            <person name="Andreopoulos B."/>
            <person name="Baker S."/>
            <person name="Barry K."/>
            <person name="Bills G."/>
            <person name="Bluhm B."/>
            <person name="Cannon C."/>
            <person name="Castanera R."/>
            <person name="Culley D."/>
            <person name="Daum C."/>
            <person name="Ezra D."/>
            <person name="Gonzalez J."/>
            <person name="Henrissat B."/>
            <person name="Kuo A."/>
            <person name="Liang C."/>
            <person name="Lipzen A."/>
            <person name="Lutzoni F."/>
            <person name="Magnuson J."/>
            <person name="Mondo S."/>
            <person name="Nolan M."/>
            <person name="Ohm R."/>
            <person name="Pangilinan J."/>
            <person name="Park H.-J."/>
            <person name="Ramirez L."/>
            <person name="Alfaro M."/>
            <person name="Sun H."/>
            <person name="Tritt A."/>
            <person name="Yoshinaga Y."/>
            <person name="Zwiers L.-H."/>
            <person name="Turgeon B."/>
            <person name="Goodwin S."/>
            <person name="Spatafora J."/>
            <person name="Crous P."/>
            <person name="Grigoriev I."/>
        </authorList>
    </citation>
    <scope>NUCLEOTIDE SEQUENCE</scope>
    <source>
        <strain evidence="3">CBS 116435</strain>
    </source>
</reference>
<dbReference type="InterPro" id="IPR025202">
    <property type="entry name" value="PLD-like_dom"/>
</dbReference>
<sequence length="481" mass="53391">MDHTRPNNDQTTTRLLSDWHSRLSDPKSNNQNKRDNPNYWATDPSTLETTSHLHSLHFGTGHSIYAASILPAIARAESEVILVTCFWAPSPTLTALNGTLRALAARARSDGRTIRVRICFSSSSLWQKLTHTLSLQGQAWPPAKWARKLHLADPDELRGLDVEVKSVFVLPFSVMHPKFVLVDRRVAFLPSCNVSWERWFEGCVELSGPVVEQFVRFYLSFWEQAPVSSASTLPAPSLPPWQPQPPSHTRPAPLASRALPPLTSRHLPSLFLPSPHHLSPRPFLPPPPTPLNTFLLTTLLTSAHSTLYIQTPNLTSAPFLSALLAAMARGVDVSITTSEKLMVLEQLVTLFTTTKRCVARLVKAHRRLLQTPSPDVEAGRVRTGRLKIAYYQPSRGAGRRDGGGRHGMEDEEPVQSHLKLLLIDSHTAVFGSGNMDRASWYTSQELGVAIFSPDFVGTVTDSLEPIMEGRRRTVYDAPVSL</sequence>
<feature type="compositionally biased region" description="Pro residues" evidence="1">
    <location>
        <begin position="236"/>
        <end position="248"/>
    </location>
</feature>
<evidence type="ECO:0000313" key="4">
    <source>
        <dbReference type="Proteomes" id="UP000799441"/>
    </source>
</evidence>
<dbReference type="CDD" id="cd00138">
    <property type="entry name" value="PLDc_SF"/>
    <property type="match status" value="1"/>
</dbReference>
<keyword evidence="4" id="KW-1185">Reference proteome</keyword>
<comment type="caution">
    <text evidence="3">The sequence shown here is derived from an EMBL/GenBank/DDBJ whole genome shotgun (WGS) entry which is preliminary data.</text>
</comment>
<feature type="region of interest" description="Disordered" evidence="1">
    <location>
        <begin position="233"/>
        <end position="255"/>
    </location>
</feature>
<gene>
    <name evidence="3" type="ORF">K431DRAFT_304942</name>
</gene>
<dbReference type="EMBL" id="MU003808">
    <property type="protein sequence ID" value="KAF2719649.1"/>
    <property type="molecule type" value="Genomic_DNA"/>
</dbReference>
<evidence type="ECO:0000313" key="3">
    <source>
        <dbReference type="EMBL" id="KAF2719649.1"/>
    </source>
</evidence>
<organism evidence="3 4">
    <name type="scientific">Polychaeton citri CBS 116435</name>
    <dbReference type="NCBI Taxonomy" id="1314669"/>
    <lineage>
        <taxon>Eukaryota</taxon>
        <taxon>Fungi</taxon>
        <taxon>Dikarya</taxon>
        <taxon>Ascomycota</taxon>
        <taxon>Pezizomycotina</taxon>
        <taxon>Dothideomycetes</taxon>
        <taxon>Dothideomycetidae</taxon>
        <taxon>Capnodiales</taxon>
        <taxon>Capnodiaceae</taxon>
        <taxon>Polychaeton</taxon>
    </lineage>
</organism>
<dbReference type="Proteomes" id="UP000799441">
    <property type="component" value="Unassembled WGS sequence"/>
</dbReference>
<dbReference type="OrthoDB" id="2958217at2759"/>
<accession>A0A9P4Q4I4</accession>
<protein>
    <recommendedName>
        <fullName evidence="2">PLD phosphodiesterase domain-containing protein</fullName>
    </recommendedName>
</protein>
<dbReference type="AlphaFoldDB" id="A0A9P4Q4I4"/>
<dbReference type="GO" id="GO:0030572">
    <property type="term" value="F:phosphatidyltransferase activity"/>
    <property type="evidence" value="ECO:0007669"/>
    <property type="project" value="UniProtKB-ARBA"/>
</dbReference>
<dbReference type="SUPFAM" id="SSF56024">
    <property type="entry name" value="Phospholipase D/nuclease"/>
    <property type="match status" value="2"/>
</dbReference>
<dbReference type="PANTHER" id="PTHR21248">
    <property type="entry name" value="CARDIOLIPIN SYNTHASE"/>
    <property type="match status" value="1"/>
</dbReference>
<dbReference type="Gene3D" id="3.30.870.10">
    <property type="entry name" value="Endonuclease Chain A"/>
    <property type="match status" value="2"/>
</dbReference>
<dbReference type="GO" id="GO:0032049">
    <property type="term" value="P:cardiolipin biosynthetic process"/>
    <property type="evidence" value="ECO:0007669"/>
    <property type="project" value="UniProtKB-ARBA"/>
</dbReference>
<evidence type="ECO:0000256" key="1">
    <source>
        <dbReference type="SAM" id="MobiDB-lite"/>
    </source>
</evidence>
<dbReference type="Pfam" id="PF13091">
    <property type="entry name" value="PLDc_2"/>
    <property type="match status" value="1"/>
</dbReference>
<dbReference type="SMART" id="SM00155">
    <property type="entry name" value="PLDc"/>
    <property type="match status" value="2"/>
</dbReference>
<dbReference type="PROSITE" id="PS50035">
    <property type="entry name" value="PLD"/>
    <property type="match status" value="2"/>
</dbReference>
<feature type="region of interest" description="Disordered" evidence="1">
    <location>
        <begin position="1"/>
        <end position="43"/>
    </location>
</feature>
<proteinExistence type="predicted"/>
<name>A0A9P4Q4I4_9PEZI</name>